<dbReference type="EMBL" id="BBML01000004">
    <property type="protein sequence ID" value="GAK96952.1"/>
    <property type="molecule type" value="Genomic_DNA"/>
</dbReference>
<feature type="domain" description="Signal transduction histidine kinase internal region" evidence="2">
    <location>
        <begin position="733"/>
        <end position="812"/>
    </location>
</feature>
<evidence type="ECO:0000313" key="4">
    <source>
        <dbReference type="Proteomes" id="UP000029221"/>
    </source>
</evidence>
<dbReference type="AlphaFoldDB" id="A0A090Q441"/>
<dbReference type="InterPro" id="IPR013783">
    <property type="entry name" value="Ig-like_fold"/>
</dbReference>
<dbReference type="Pfam" id="PF07494">
    <property type="entry name" value="Reg_prop"/>
    <property type="match status" value="1"/>
</dbReference>
<protein>
    <submittedName>
        <fullName evidence="3">Two-component sensor histidine kinase</fullName>
    </submittedName>
</protein>
<reference evidence="3" key="1">
    <citation type="journal article" date="2014" name="Genome Announc.">
        <title>Draft Genome Sequences of Marine Flavobacterium Nonlabens Strains NR17, NR24, NR27, NR32, NR33, and Ara13.</title>
        <authorList>
            <person name="Nakanishi M."/>
            <person name="Meirelles P."/>
            <person name="Suzuki R."/>
            <person name="Takatani N."/>
            <person name="Mino S."/>
            <person name="Suda W."/>
            <person name="Oshima K."/>
            <person name="Hattori M."/>
            <person name="Ohkuma M."/>
            <person name="Hosokawa M."/>
            <person name="Miyashita K."/>
            <person name="Thompson F.L."/>
            <person name="Niwa A."/>
            <person name="Sawabe T."/>
            <person name="Sawabe T."/>
        </authorList>
    </citation>
    <scope>NUCLEOTIDE SEQUENCE [LARGE SCALE GENOMIC DNA]</scope>
    <source>
        <strain evidence="3">JCM 19294</strain>
    </source>
</reference>
<dbReference type="GO" id="GO:0000155">
    <property type="term" value="F:phosphorelay sensor kinase activity"/>
    <property type="evidence" value="ECO:0007669"/>
    <property type="project" value="InterPro"/>
</dbReference>
<keyword evidence="1" id="KW-0812">Transmembrane</keyword>
<dbReference type="eggNOG" id="COG3292">
    <property type="taxonomic scope" value="Bacteria"/>
</dbReference>
<gene>
    <name evidence="3" type="ORF">JCM19294_458</name>
</gene>
<evidence type="ECO:0000259" key="2">
    <source>
        <dbReference type="Pfam" id="PF06580"/>
    </source>
</evidence>
<dbReference type="InterPro" id="IPR015943">
    <property type="entry name" value="WD40/YVTN_repeat-like_dom_sf"/>
</dbReference>
<dbReference type="InterPro" id="IPR050640">
    <property type="entry name" value="Bact_2-comp_sensor_kinase"/>
</dbReference>
<dbReference type="Pfam" id="PF06580">
    <property type="entry name" value="His_kinase"/>
    <property type="match status" value="1"/>
</dbReference>
<evidence type="ECO:0000313" key="3">
    <source>
        <dbReference type="EMBL" id="GAK96952.1"/>
    </source>
</evidence>
<dbReference type="PANTHER" id="PTHR34220:SF7">
    <property type="entry name" value="SENSOR HISTIDINE KINASE YPDA"/>
    <property type="match status" value="1"/>
</dbReference>
<dbReference type="InterPro" id="IPR036890">
    <property type="entry name" value="HATPase_C_sf"/>
</dbReference>
<dbReference type="Gene3D" id="2.130.10.10">
    <property type="entry name" value="YVTN repeat-like/Quinoprotein amine dehydrogenase"/>
    <property type="match status" value="2"/>
</dbReference>
<keyword evidence="3" id="KW-0418">Kinase</keyword>
<keyword evidence="4" id="KW-1185">Reference proteome</keyword>
<keyword evidence="1" id="KW-1133">Transmembrane helix</keyword>
<proteinExistence type="predicted"/>
<dbReference type="GO" id="GO:0016020">
    <property type="term" value="C:membrane"/>
    <property type="evidence" value="ECO:0007669"/>
    <property type="project" value="InterPro"/>
</dbReference>
<accession>A0A090Q441</accession>
<dbReference type="InterPro" id="IPR010559">
    <property type="entry name" value="Sig_transdc_His_kin_internal"/>
</dbReference>
<keyword evidence="1" id="KW-0472">Membrane</keyword>
<dbReference type="PANTHER" id="PTHR34220">
    <property type="entry name" value="SENSOR HISTIDINE KINASE YPDA"/>
    <property type="match status" value="1"/>
</dbReference>
<feature type="transmembrane region" description="Helical" evidence="1">
    <location>
        <begin position="690"/>
        <end position="711"/>
    </location>
</feature>
<dbReference type="InterPro" id="IPR011110">
    <property type="entry name" value="Reg_prop"/>
</dbReference>
<dbReference type="Gene3D" id="3.30.565.10">
    <property type="entry name" value="Histidine kinase-like ATPase, C-terminal domain"/>
    <property type="match status" value="1"/>
</dbReference>
<evidence type="ECO:0000256" key="1">
    <source>
        <dbReference type="SAM" id="Phobius"/>
    </source>
</evidence>
<dbReference type="Proteomes" id="UP000029221">
    <property type="component" value="Unassembled WGS sequence"/>
</dbReference>
<name>A0A090Q441_9FLAO</name>
<dbReference type="eggNOG" id="COG2972">
    <property type="taxonomic scope" value="Bacteria"/>
</dbReference>
<organism evidence="3 4">
    <name type="scientific">Nonlabens tegetincola</name>
    <dbReference type="NCBI Taxonomy" id="323273"/>
    <lineage>
        <taxon>Bacteria</taxon>
        <taxon>Pseudomonadati</taxon>
        <taxon>Bacteroidota</taxon>
        <taxon>Flavobacteriia</taxon>
        <taxon>Flavobacteriales</taxon>
        <taxon>Flavobacteriaceae</taxon>
        <taxon>Nonlabens</taxon>
    </lineage>
</organism>
<keyword evidence="3" id="KW-0808">Transferase</keyword>
<sequence>MILSTLCYGEAQTYINFSEKDGLPSNHVYRITQDVDGYIWIATDEGLVKYNGTTFKVFTTKNGLPTNDIWNIFPGNNGKLWYIAKSSSLGYIENDQVHNFYHDKKNIMDPIYTGFDGDSMIPSGTRNSYYLDKDNQWKSAVYYKSTGLFPIAYLNNCTYKGILATDYDQGQKQIKIIDRNRVVHSLKDSLSYFRNEFRGQLTDSLFFTNSKTSYACINLNNLEYHQKTFQETLGIPVLNFGRVHLANNRLQLTGQDIVSFLNKDLIPEQITRIPEHLNSHFSFIDKENTVWIATFSHGIYKYVKNEDRLGKLIENKKINDIKTEGNRTIAMVDGKGFYTINTDNQSITPLLKTDDYLYDVSFIKETNSFYFLSKNYITSLNKHNQKGKIKIPFKRNEIARSLTYHQGKLYGHFTTGINQLNIENLQIEQFYILPGARCETSFKNQLIAGYSNGLMNIQNGQLSVIPNLKEFDKPVVDLKKIDDNWLLVCTAGFGVYVTDLKEMYLLENSEFLNANNPFYENGNLYLPTNKGLFHYKREKKKFTLVQVWDQSNGVPAQKINGVERINDSLYVATNEGLLLLPLDYGSSQSLMNLNIQHISYAGNELSTQKEIEFKHNGDLQVVIDHIDFREQSNFSYDYRLIPTKNNWTTTSSANIRFSDLAPDEYNLEIRSEGIHKSYSFTVVPRWYQTWWFYVFCGLGMIGLVVTITRFFSKKSQEKKNQELKQSQQLSDLQLKALRSQMNPHFVFNSLNAIQYYINENDFETSDTYLVKFSRLIREFFELSKEQLIPVEREILLLKNYLDLEKLRFKSKFEYEIITDEYLDTSDHLPSMLLQPLVENAVNHGIFNRMTNGLIQIEFKKKSQLNLVVIIKDNGRGYQFTKEDDRYKSSSVLQDRLKYFKNAGKWEIHIKRSNAYADPEFPGHQVTLSLKKINS</sequence>
<dbReference type="STRING" id="319236.BST91_03660"/>
<dbReference type="SUPFAM" id="SSF63829">
    <property type="entry name" value="Calcium-dependent phosphotriesterase"/>
    <property type="match status" value="1"/>
</dbReference>
<dbReference type="SUPFAM" id="SSF69322">
    <property type="entry name" value="Tricorn protease domain 2"/>
    <property type="match status" value="1"/>
</dbReference>
<dbReference type="Gene3D" id="2.60.40.10">
    <property type="entry name" value="Immunoglobulins"/>
    <property type="match status" value="1"/>
</dbReference>
<comment type="caution">
    <text evidence="3">The sequence shown here is derived from an EMBL/GenBank/DDBJ whole genome shotgun (WGS) entry which is preliminary data.</text>
</comment>